<accession>A0A1D2YVB4</accession>
<dbReference type="InterPro" id="IPR024255">
    <property type="entry name" value="GerPB"/>
</dbReference>
<dbReference type="EMBL" id="MIJF01000018">
    <property type="protein sequence ID" value="OEF99593.1"/>
    <property type="molecule type" value="Genomic_DNA"/>
</dbReference>
<dbReference type="Proteomes" id="UP000243739">
    <property type="component" value="Unassembled WGS sequence"/>
</dbReference>
<dbReference type="STRING" id="337097.BHF71_08195"/>
<organism evidence="1 2">
    <name type="scientific">Vulcanibacillus modesticaldus</name>
    <dbReference type="NCBI Taxonomy" id="337097"/>
    <lineage>
        <taxon>Bacteria</taxon>
        <taxon>Bacillati</taxon>
        <taxon>Bacillota</taxon>
        <taxon>Bacilli</taxon>
        <taxon>Bacillales</taxon>
        <taxon>Bacillaceae</taxon>
        <taxon>Vulcanibacillus</taxon>
    </lineage>
</organism>
<name>A0A1D2YVB4_9BACI</name>
<dbReference type="AlphaFoldDB" id="A0A1D2YVB4"/>
<reference evidence="1 2" key="1">
    <citation type="submission" date="2016-09" db="EMBL/GenBank/DDBJ databases">
        <title>Draft genome sequence for the type strain of Vulcanibacillus modesticaldus BR, a strictly anaerobic, moderately thermophilic, and nitrate-reducing bacterium from deep sea-hydrothermal vents of the Mid-Atlantic Ridge.</title>
        <authorList>
            <person name="Abin C.A."/>
            <person name="Hollibaugh J.T."/>
        </authorList>
    </citation>
    <scope>NUCLEOTIDE SEQUENCE [LARGE SCALE GENOMIC DNA]</scope>
    <source>
        <strain evidence="1 2">BR</strain>
    </source>
</reference>
<protein>
    <submittedName>
        <fullName evidence="1">Uncharacterized protein</fullName>
    </submittedName>
</protein>
<evidence type="ECO:0000313" key="2">
    <source>
        <dbReference type="Proteomes" id="UP000243739"/>
    </source>
</evidence>
<dbReference type="OrthoDB" id="2971631at2"/>
<gene>
    <name evidence="1" type="ORF">BHF71_08195</name>
</gene>
<dbReference type="RefSeq" id="WP_069656515.1">
    <property type="nucleotide sequence ID" value="NZ_MIJF01000018.1"/>
</dbReference>
<evidence type="ECO:0000313" key="1">
    <source>
        <dbReference type="EMBL" id="OEF99593.1"/>
    </source>
</evidence>
<keyword evidence="2" id="KW-1185">Reference proteome</keyword>
<dbReference type="Pfam" id="PF10803">
    <property type="entry name" value="GerPB"/>
    <property type="match status" value="1"/>
</dbReference>
<sequence>MKLIVHQSIVVYNLKVGSISNSSILQIGSSGIVNTLSKLYNTGGFSAPARSPKRNDLPLVILPSPNSNSHVVETYGLQNK</sequence>
<proteinExistence type="predicted"/>
<comment type="caution">
    <text evidence="1">The sequence shown here is derived from an EMBL/GenBank/DDBJ whole genome shotgun (WGS) entry which is preliminary data.</text>
</comment>